<dbReference type="RefSeq" id="WP_108371105.1">
    <property type="nucleotide sequence ID" value="NZ_CP028811.1"/>
</dbReference>
<keyword evidence="2" id="KW-1185">Reference proteome</keyword>
<dbReference type="Proteomes" id="UP000244193">
    <property type="component" value="Chromosome"/>
</dbReference>
<name>A0A2S0RGA7_9FLAO</name>
<sequence length="111" mass="12574">MKYLLSILFLVPAIVLAQPRYSETRVTQLTRPDHDSASHRVVTTTLLRVANSKEWIPIYTHDTLVRKYRDTGKAKLRELSLAKAVGKKYLEDATAAERNTNLPVLGTDVPR</sequence>
<accession>A0A2S0RGA7</accession>
<evidence type="ECO:0000313" key="2">
    <source>
        <dbReference type="Proteomes" id="UP000244193"/>
    </source>
</evidence>
<evidence type="ECO:0000313" key="1">
    <source>
        <dbReference type="EMBL" id="AWA30330.1"/>
    </source>
</evidence>
<dbReference type="KEGG" id="fmg:HYN48_09655"/>
<protein>
    <submittedName>
        <fullName evidence="1">Uncharacterized protein</fullName>
    </submittedName>
</protein>
<dbReference type="AlphaFoldDB" id="A0A2S0RGA7"/>
<reference evidence="1 2" key="1">
    <citation type="submission" date="2018-04" db="EMBL/GenBank/DDBJ databases">
        <title>Genome sequencing of Flavobacterium sp. HYN0048.</title>
        <authorList>
            <person name="Yi H."/>
            <person name="Baek C."/>
        </authorList>
    </citation>
    <scope>NUCLEOTIDE SEQUENCE [LARGE SCALE GENOMIC DNA]</scope>
    <source>
        <strain evidence="1 2">HYN0048</strain>
    </source>
</reference>
<dbReference type="EMBL" id="CP028811">
    <property type="protein sequence ID" value="AWA30330.1"/>
    <property type="molecule type" value="Genomic_DNA"/>
</dbReference>
<gene>
    <name evidence="1" type="ORF">HYN48_09655</name>
</gene>
<dbReference type="OrthoDB" id="9862545at2"/>
<proteinExistence type="predicted"/>
<organism evidence="1 2">
    <name type="scientific">Flavobacterium magnum</name>
    <dbReference type="NCBI Taxonomy" id="2162713"/>
    <lineage>
        <taxon>Bacteria</taxon>
        <taxon>Pseudomonadati</taxon>
        <taxon>Bacteroidota</taxon>
        <taxon>Flavobacteriia</taxon>
        <taxon>Flavobacteriales</taxon>
        <taxon>Flavobacteriaceae</taxon>
        <taxon>Flavobacterium</taxon>
    </lineage>
</organism>